<dbReference type="Proteomes" id="UP001142291">
    <property type="component" value="Unassembled WGS sequence"/>
</dbReference>
<dbReference type="AlphaFoldDB" id="A0A9W6HKS7"/>
<keyword evidence="1" id="KW-0812">Transmembrane</keyword>
<accession>A0A9W6HKS7</accession>
<sequence length="418" mass="43547">MFSRWPLTLRGTGAVALAIVCIVVAQRFGLAELLYVAALLLVLVSASAATLYLVPSTERVTRSFAPDTPAVGGEATVRMRVEIRSLLPTAQGRWRDGLPPGLSGDASGIVPSAPGRGRAPAAPVEYRVTALRRGIQPVGPLSLLTIDPFGLARRRRRVGRPDPLTVTPAVVDLGPLIDQPGDLGGGMHSTVDRLGEGSDNLIPRHYAAGDSMRRIHWRASAHRGELMVRQEEQETTPEALVVLDRSALRWSVEATRTTGSDPAFETAVSACASVTTLLAREGYLVTVVDGDGAVLTEPIDGDDLAAREQLGVDLATVRAHRDSGLGGLVGVLAGGTVGPLVVVTGALGPTDASALSPLVPHSALPVLIVVGSRRDPDGDEALAQAARSGWRVALAPTGADLPAAWSDAVDRGVRRAAG</sequence>
<evidence type="ECO:0000259" key="2">
    <source>
        <dbReference type="Pfam" id="PF01882"/>
    </source>
</evidence>
<name>A0A9W6HKS7_9MICO</name>
<reference evidence="3" key="2">
    <citation type="submission" date="2023-01" db="EMBL/GenBank/DDBJ databases">
        <authorList>
            <person name="Sun Q."/>
            <person name="Evtushenko L."/>
        </authorList>
    </citation>
    <scope>NUCLEOTIDE SEQUENCE</scope>
    <source>
        <strain evidence="3">VKM Ac-1940</strain>
    </source>
</reference>
<feature type="domain" description="DUF58" evidence="2">
    <location>
        <begin position="204"/>
        <end position="288"/>
    </location>
</feature>
<keyword evidence="1" id="KW-1133">Transmembrane helix</keyword>
<dbReference type="InterPro" id="IPR002881">
    <property type="entry name" value="DUF58"/>
</dbReference>
<gene>
    <name evidence="3" type="ORF">GCM10017591_06170</name>
</gene>
<reference evidence="3" key="1">
    <citation type="journal article" date="2014" name="Int. J. Syst. Evol. Microbiol.">
        <title>Complete genome sequence of Corynebacterium casei LMG S-19264T (=DSM 44701T), isolated from a smear-ripened cheese.</title>
        <authorList>
            <consortium name="US DOE Joint Genome Institute (JGI-PGF)"/>
            <person name="Walter F."/>
            <person name="Albersmeier A."/>
            <person name="Kalinowski J."/>
            <person name="Ruckert C."/>
        </authorList>
    </citation>
    <scope>NUCLEOTIDE SEQUENCE</scope>
    <source>
        <strain evidence="3">VKM Ac-1940</strain>
    </source>
</reference>
<comment type="caution">
    <text evidence="3">The sequence shown here is derived from an EMBL/GenBank/DDBJ whole genome shotgun (WGS) entry which is preliminary data.</text>
</comment>
<keyword evidence="1" id="KW-0472">Membrane</keyword>
<dbReference type="PANTHER" id="PTHR34351:SF1">
    <property type="entry name" value="SLR1927 PROTEIN"/>
    <property type="match status" value="1"/>
</dbReference>
<dbReference type="RefSeq" id="WP_204963036.1">
    <property type="nucleotide sequence ID" value="NZ_BAAAUR010000008.1"/>
</dbReference>
<dbReference type="PANTHER" id="PTHR34351">
    <property type="entry name" value="SLR1927 PROTEIN-RELATED"/>
    <property type="match status" value="1"/>
</dbReference>
<evidence type="ECO:0000313" key="4">
    <source>
        <dbReference type="Proteomes" id="UP001142291"/>
    </source>
</evidence>
<feature type="transmembrane region" description="Helical" evidence="1">
    <location>
        <begin position="34"/>
        <end position="54"/>
    </location>
</feature>
<evidence type="ECO:0000313" key="3">
    <source>
        <dbReference type="EMBL" id="GLJ94556.1"/>
    </source>
</evidence>
<organism evidence="3 4">
    <name type="scientific">Microbacterium dextranolyticum</name>
    <dbReference type="NCBI Taxonomy" id="36806"/>
    <lineage>
        <taxon>Bacteria</taxon>
        <taxon>Bacillati</taxon>
        <taxon>Actinomycetota</taxon>
        <taxon>Actinomycetes</taxon>
        <taxon>Micrococcales</taxon>
        <taxon>Microbacteriaceae</taxon>
        <taxon>Microbacterium</taxon>
    </lineage>
</organism>
<evidence type="ECO:0000256" key="1">
    <source>
        <dbReference type="SAM" id="Phobius"/>
    </source>
</evidence>
<dbReference type="Pfam" id="PF01882">
    <property type="entry name" value="DUF58"/>
    <property type="match status" value="1"/>
</dbReference>
<proteinExistence type="predicted"/>
<keyword evidence="4" id="KW-1185">Reference proteome</keyword>
<feature type="transmembrane region" description="Helical" evidence="1">
    <location>
        <begin position="7"/>
        <end position="28"/>
    </location>
</feature>
<dbReference type="EMBL" id="BSER01000002">
    <property type="protein sequence ID" value="GLJ94556.1"/>
    <property type="molecule type" value="Genomic_DNA"/>
</dbReference>
<protein>
    <submittedName>
        <fullName evidence="3">Membrane protein</fullName>
    </submittedName>
</protein>